<dbReference type="GO" id="GO:0006166">
    <property type="term" value="P:purine ribonucleoside salvage"/>
    <property type="evidence" value="ECO:0007669"/>
    <property type="project" value="TreeGrafter"/>
</dbReference>
<dbReference type="CDD" id="cd05799">
    <property type="entry name" value="PGM2"/>
    <property type="match status" value="1"/>
</dbReference>
<evidence type="ECO:0000259" key="11">
    <source>
        <dbReference type="Pfam" id="PF02880"/>
    </source>
</evidence>
<dbReference type="PANTHER" id="PTHR45745">
    <property type="entry name" value="PHOSPHOMANNOMUTASE 45A"/>
    <property type="match status" value="1"/>
</dbReference>
<dbReference type="InterPro" id="IPR016055">
    <property type="entry name" value="A-D-PHexomutase_a/b/a-I/II/III"/>
</dbReference>
<evidence type="ECO:0000259" key="8">
    <source>
        <dbReference type="Pfam" id="PF00408"/>
    </source>
</evidence>
<evidence type="ECO:0000256" key="4">
    <source>
        <dbReference type="ARBA" id="ARBA00022723"/>
    </source>
</evidence>
<comment type="similarity">
    <text evidence="2 7">Belongs to the phosphohexose mutase family.</text>
</comment>
<dbReference type="InterPro" id="IPR005843">
    <property type="entry name" value="A-D-PHexomutase_C"/>
</dbReference>
<feature type="domain" description="Alpha-D-phosphohexomutase alpha/beta/alpha" evidence="10">
    <location>
        <begin position="211"/>
        <end position="317"/>
    </location>
</feature>
<name>A0A9D2KFF1_9BACE</name>
<feature type="domain" description="Alpha-D-phosphohexomutase alpha/beta/alpha" evidence="9">
    <location>
        <begin position="51"/>
        <end position="187"/>
    </location>
</feature>
<dbReference type="Pfam" id="PF00408">
    <property type="entry name" value="PGM_PMM_IV"/>
    <property type="match status" value="1"/>
</dbReference>
<comment type="cofactor">
    <cofactor evidence="1">
        <name>Mg(2+)</name>
        <dbReference type="ChEBI" id="CHEBI:18420"/>
    </cofactor>
</comment>
<keyword evidence="3" id="KW-0597">Phosphoprotein</keyword>
<evidence type="ECO:0000256" key="7">
    <source>
        <dbReference type="RuleBase" id="RU004326"/>
    </source>
</evidence>
<evidence type="ECO:0000259" key="10">
    <source>
        <dbReference type="Pfam" id="PF02879"/>
    </source>
</evidence>
<keyword evidence="5 7" id="KW-0460">Magnesium</keyword>
<reference evidence="12" key="2">
    <citation type="submission" date="2021-04" db="EMBL/GenBank/DDBJ databases">
        <authorList>
            <person name="Gilroy R."/>
        </authorList>
    </citation>
    <scope>NUCLEOTIDE SEQUENCE</scope>
    <source>
        <strain evidence="12">CHK118-2852</strain>
    </source>
</reference>
<evidence type="ECO:0000313" key="12">
    <source>
        <dbReference type="EMBL" id="HIZ92108.1"/>
    </source>
</evidence>
<dbReference type="Pfam" id="PF02880">
    <property type="entry name" value="PGM_PMM_III"/>
    <property type="match status" value="1"/>
</dbReference>
<dbReference type="EMBL" id="DXAV01000068">
    <property type="protein sequence ID" value="HIZ92108.1"/>
    <property type="molecule type" value="Genomic_DNA"/>
</dbReference>
<dbReference type="InterPro" id="IPR005844">
    <property type="entry name" value="A-D-PHexomutase_a/b/a-I"/>
</dbReference>
<evidence type="ECO:0000256" key="2">
    <source>
        <dbReference type="ARBA" id="ARBA00010231"/>
    </source>
</evidence>
<evidence type="ECO:0000256" key="6">
    <source>
        <dbReference type="ARBA" id="ARBA00023235"/>
    </source>
</evidence>
<dbReference type="InterPro" id="IPR016066">
    <property type="entry name" value="A-D-PHexomutase_CS"/>
</dbReference>
<feature type="domain" description="Alpha-D-phosphohexomutase C-terminal" evidence="8">
    <location>
        <begin position="509"/>
        <end position="550"/>
    </location>
</feature>
<dbReference type="GO" id="GO:0005975">
    <property type="term" value="P:carbohydrate metabolic process"/>
    <property type="evidence" value="ECO:0007669"/>
    <property type="project" value="InterPro"/>
</dbReference>
<dbReference type="PRINTS" id="PR00509">
    <property type="entry name" value="PGMPMM"/>
</dbReference>
<dbReference type="Gene3D" id="3.30.310.50">
    <property type="entry name" value="Alpha-D-phosphohexomutase, C-terminal domain"/>
    <property type="match status" value="1"/>
</dbReference>
<keyword evidence="4 7" id="KW-0479">Metal-binding</keyword>
<dbReference type="Pfam" id="PF02878">
    <property type="entry name" value="PGM_PMM_I"/>
    <property type="match status" value="1"/>
</dbReference>
<evidence type="ECO:0000256" key="3">
    <source>
        <dbReference type="ARBA" id="ARBA00022553"/>
    </source>
</evidence>
<dbReference type="PANTHER" id="PTHR45745:SF1">
    <property type="entry name" value="PHOSPHOGLUCOMUTASE 2B-RELATED"/>
    <property type="match status" value="1"/>
</dbReference>
<feature type="domain" description="Alpha-D-phosphohexomutase alpha/beta/alpha" evidence="11">
    <location>
        <begin position="326"/>
        <end position="450"/>
    </location>
</feature>
<reference evidence="12" key="1">
    <citation type="journal article" date="2021" name="PeerJ">
        <title>Extensive microbial diversity within the chicken gut microbiome revealed by metagenomics and culture.</title>
        <authorList>
            <person name="Gilroy R."/>
            <person name="Ravi A."/>
            <person name="Getino M."/>
            <person name="Pursley I."/>
            <person name="Horton D.L."/>
            <person name="Alikhan N.F."/>
            <person name="Baker D."/>
            <person name="Gharbi K."/>
            <person name="Hall N."/>
            <person name="Watson M."/>
            <person name="Adriaenssens E.M."/>
            <person name="Foster-Nyarko E."/>
            <person name="Jarju S."/>
            <person name="Secka A."/>
            <person name="Antonio M."/>
            <person name="Oren A."/>
            <person name="Chaudhuri R.R."/>
            <person name="La Ragione R."/>
            <person name="Hildebrand F."/>
            <person name="Pallen M.J."/>
        </authorList>
    </citation>
    <scope>NUCLEOTIDE SEQUENCE</scope>
    <source>
        <strain evidence="12">CHK118-2852</strain>
    </source>
</reference>
<proteinExistence type="inferred from homology"/>
<dbReference type="PROSITE" id="PS00710">
    <property type="entry name" value="PGM_PMM"/>
    <property type="match status" value="1"/>
</dbReference>
<evidence type="ECO:0000259" key="9">
    <source>
        <dbReference type="Pfam" id="PF02878"/>
    </source>
</evidence>
<dbReference type="InterPro" id="IPR005841">
    <property type="entry name" value="Alpha-D-phosphohexomutase_SF"/>
</dbReference>
<dbReference type="Proteomes" id="UP000824108">
    <property type="component" value="Unassembled WGS sequence"/>
</dbReference>
<dbReference type="InterPro" id="IPR005846">
    <property type="entry name" value="A-D-PHexomutase_a/b/a-III"/>
</dbReference>
<dbReference type="Gene3D" id="3.40.120.10">
    <property type="entry name" value="Alpha-D-Glucose-1,6-Bisphosphate, subunit A, domain 3"/>
    <property type="match status" value="3"/>
</dbReference>
<dbReference type="SUPFAM" id="SSF55957">
    <property type="entry name" value="Phosphoglucomutase, C-terminal domain"/>
    <property type="match status" value="1"/>
</dbReference>
<dbReference type="GO" id="GO:0008973">
    <property type="term" value="F:phosphopentomutase activity"/>
    <property type="evidence" value="ECO:0007669"/>
    <property type="project" value="TreeGrafter"/>
</dbReference>
<sequence length="579" mass="63884">MENQELIKVVTEKAQEWLGPAFDAETQAEVKKMLENDDKTELIESFYKDLEFGTGGLRGIMGAGSNRMNIYTVGAATQGLANYLNKCFAGQPVSVVVGHDCRNNSRKFAEISADIFSANGIKVYLFDDLRPTPEVSFAIRHLGCQSGINITASHNPREYNGYKAYWDDGAQVLAPHDTAIIDEVNKVKVADIKFNGNKELIQIIGEDVDKAYLEKVHSISIDPEVIKRQKDLNIVYTPLHGAGRTLIPASLKVWGFENVHCVESQMVKDGNFPTVVSPNPENAEALTLAIKLAKEIDADIVMASDPDADRVGMACKDDKGEWVLINGNQTCLLFLYYIIKNRLATGKMQPGDFIVKTIVTTELIKAVADKNKVEMLDCYTGFKWIAREIRLREGKQQYIGGGEESYGFLAEDFVRDKDAVSACSLLAEICAWAKDQGKTLYDVLMDIYVEYGFSKETTVNVVKPGKSGAEEIKAMMDNFRANPPKEIGGSKVCVVKDYKTLEMTGADGKVSKLDMPEPSNVLQYFTEDGTKISVRPSGTEPKIKFYIEVKGQMGCPKCYAGANADAEEKVKAVRASLGI</sequence>
<dbReference type="AlphaFoldDB" id="A0A9D2KFF1"/>
<evidence type="ECO:0000313" key="13">
    <source>
        <dbReference type="Proteomes" id="UP000824108"/>
    </source>
</evidence>
<dbReference type="InterPro" id="IPR036900">
    <property type="entry name" value="A-D-PHexomutase_C_sf"/>
</dbReference>
<accession>A0A9D2KFF1</accession>
<dbReference type="GO" id="GO:0000287">
    <property type="term" value="F:magnesium ion binding"/>
    <property type="evidence" value="ECO:0007669"/>
    <property type="project" value="InterPro"/>
</dbReference>
<evidence type="ECO:0000256" key="1">
    <source>
        <dbReference type="ARBA" id="ARBA00001946"/>
    </source>
</evidence>
<dbReference type="Pfam" id="PF02879">
    <property type="entry name" value="PGM_PMM_II"/>
    <property type="match status" value="1"/>
</dbReference>
<dbReference type="InterPro" id="IPR005845">
    <property type="entry name" value="A-D-PHexomutase_a/b/a-II"/>
</dbReference>
<organism evidence="12 13">
    <name type="scientific">Candidatus Bacteroides merdavium</name>
    <dbReference type="NCBI Taxonomy" id="2838472"/>
    <lineage>
        <taxon>Bacteria</taxon>
        <taxon>Pseudomonadati</taxon>
        <taxon>Bacteroidota</taxon>
        <taxon>Bacteroidia</taxon>
        <taxon>Bacteroidales</taxon>
        <taxon>Bacteroidaceae</taxon>
        <taxon>Bacteroides</taxon>
    </lineage>
</organism>
<comment type="caution">
    <text evidence="12">The sequence shown here is derived from an EMBL/GenBank/DDBJ whole genome shotgun (WGS) entry which is preliminary data.</text>
</comment>
<gene>
    <name evidence="12" type="ORF">H9807_08335</name>
</gene>
<dbReference type="SUPFAM" id="SSF53738">
    <property type="entry name" value="Phosphoglucomutase, first 3 domains"/>
    <property type="match status" value="3"/>
</dbReference>
<evidence type="ECO:0000256" key="5">
    <source>
        <dbReference type="ARBA" id="ARBA00022842"/>
    </source>
</evidence>
<protein>
    <submittedName>
        <fullName evidence="12">Phospho-sugar mutase</fullName>
    </submittedName>
</protein>
<keyword evidence="6" id="KW-0413">Isomerase</keyword>